<proteinExistence type="predicted"/>
<evidence type="ECO:0000313" key="1">
    <source>
        <dbReference type="EnsemblMetazoa" id="ADIR014893-PA"/>
    </source>
</evidence>
<dbReference type="AlphaFoldDB" id="A0A182NYJ4"/>
<name>A0A182NYJ4_9DIPT</name>
<reference evidence="2" key="1">
    <citation type="submission" date="2013-03" db="EMBL/GenBank/DDBJ databases">
        <title>The Genome Sequence of Anopheles dirus WRAIR2.</title>
        <authorList>
            <consortium name="The Broad Institute Genomics Platform"/>
            <person name="Neafsey D.E."/>
            <person name="Walton C."/>
            <person name="Walker B."/>
            <person name="Young S.K."/>
            <person name="Zeng Q."/>
            <person name="Gargeya S."/>
            <person name="Fitzgerald M."/>
            <person name="Haas B."/>
            <person name="Abouelleil A."/>
            <person name="Allen A.W."/>
            <person name="Alvarado L."/>
            <person name="Arachchi H.M."/>
            <person name="Berlin A.M."/>
            <person name="Chapman S.B."/>
            <person name="Gainer-Dewar J."/>
            <person name="Goldberg J."/>
            <person name="Griggs A."/>
            <person name="Gujja S."/>
            <person name="Hansen M."/>
            <person name="Howarth C."/>
            <person name="Imamovic A."/>
            <person name="Ireland A."/>
            <person name="Larimer J."/>
            <person name="McCowan C."/>
            <person name="Murphy C."/>
            <person name="Pearson M."/>
            <person name="Poon T.W."/>
            <person name="Priest M."/>
            <person name="Roberts A."/>
            <person name="Saif S."/>
            <person name="Shea T."/>
            <person name="Sisk P."/>
            <person name="Sykes S."/>
            <person name="Wortman J."/>
            <person name="Nusbaum C."/>
            <person name="Birren B."/>
        </authorList>
    </citation>
    <scope>NUCLEOTIDE SEQUENCE [LARGE SCALE GENOMIC DNA]</scope>
    <source>
        <strain evidence="2">WRAIR2</strain>
    </source>
</reference>
<sequence>MLYRWQLLTLLLLSSSGVITMTLCSVFQLFSVPLDTLAVSDYCDRLEMQLEAIDSSIIVLQIGRPSQAYEIIAGQRNRNRTSVRQFHGSEEDESECDVRDRALQEIHDNVIAVKEHRVVEYITLLTLDGEFLLTLERTGDLEEPLGLEPKFSGESAKEKLLLSLVGGGGGRVKSFERLKKP</sequence>
<keyword evidence="2" id="KW-1185">Reference proteome</keyword>
<organism evidence="1 2">
    <name type="scientific">Anopheles dirus</name>
    <dbReference type="NCBI Taxonomy" id="7168"/>
    <lineage>
        <taxon>Eukaryota</taxon>
        <taxon>Metazoa</taxon>
        <taxon>Ecdysozoa</taxon>
        <taxon>Arthropoda</taxon>
        <taxon>Hexapoda</taxon>
        <taxon>Insecta</taxon>
        <taxon>Pterygota</taxon>
        <taxon>Neoptera</taxon>
        <taxon>Endopterygota</taxon>
        <taxon>Diptera</taxon>
        <taxon>Nematocera</taxon>
        <taxon>Culicoidea</taxon>
        <taxon>Culicidae</taxon>
        <taxon>Anophelinae</taxon>
        <taxon>Anopheles</taxon>
    </lineage>
</organism>
<protein>
    <submittedName>
        <fullName evidence="1">Uncharacterized protein</fullName>
    </submittedName>
</protein>
<dbReference type="EnsemblMetazoa" id="ADIR014893-RA">
    <property type="protein sequence ID" value="ADIR014893-PA"/>
    <property type="gene ID" value="ADIR014893"/>
</dbReference>
<accession>A0A182NYJ4</accession>
<dbReference type="VEuPathDB" id="VectorBase:ADIR014893"/>
<dbReference type="Proteomes" id="UP000075884">
    <property type="component" value="Unassembled WGS sequence"/>
</dbReference>
<evidence type="ECO:0000313" key="2">
    <source>
        <dbReference type="Proteomes" id="UP000075884"/>
    </source>
</evidence>
<reference evidence="1" key="2">
    <citation type="submission" date="2020-05" db="UniProtKB">
        <authorList>
            <consortium name="EnsemblMetazoa"/>
        </authorList>
    </citation>
    <scope>IDENTIFICATION</scope>
    <source>
        <strain evidence="1">WRAIR2</strain>
    </source>
</reference>